<reference evidence="2" key="1">
    <citation type="submission" date="2021-01" db="EMBL/GenBank/DDBJ databases">
        <title>Whole genome shotgun sequence of Planobispora takensis NBRC 109077.</title>
        <authorList>
            <person name="Komaki H."/>
            <person name="Tamura T."/>
        </authorList>
    </citation>
    <scope>NUCLEOTIDE SEQUENCE</scope>
    <source>
        <strain evidence="2">NBRC 109077</strain>
    </source>
</reference>
<evidence type="ECO:0000313" key="2">
    <source>
        <dbReference type="EMBL" id="GII05290.1"/>
    </source>
</evidence>
<dbReference type="PANTHER" id="PTHR30290">
    <property type="entry name" value="PERIPLASMIC BINDING COMPONENT OF ABC TRANSPORTER"/>
    <property type="match status" value="1"/>
</dbReference>
<dbReference type="Pfam" id="PF00496">
    <property type="entry name" value="SBP_bac_5"/>
    <property type="match status" value="1"/>
</dbReference>
<dbReference type="Proteomes" id="UP000634476">
    <property type="component" value="Unassembled WGS sequence"/>
</dbReference>
<comment type="caution">
    <text evidence="2">The sequence shown here is derived from an EMBL/GenBank/DDBJ whole genome shotgun (WGS) entry which is preliminary data.</text>
</comment>
<dbReference type="GO" id="GO:0043190">
    <property type="term" value="C:ATP-binding cassette (ABC) transporter complex"/>
    <property type="evidence" value="ECO:0007669"/>
    <property type="project" value="InterPro"/>
</dbReference>
<evidence type="ECO:0000313" key="3">
    <source>
        <dbReference type="Proteomes" id="UP000634476"/>
    </source>
</evidence>
<dbReference type="Gene3D" id="3.10.105.10">
    <property type="entry name" value="Dipeptide-binding Protein, Domain 3"/>
    <property type="match status" value="1"/>
</dbReference>
<dbReference type="InterPro" id="IPR039424">
    <property type="entry name" value="SBP_5"/>
</dbReference>
<dbReference type="Gene3D" id="3.40.190.10">
    <property type="entry name" value="Periplasmic binding protein-like II"/>
    <property type="match status" value="1"/>
</dbReference>
<evidence type="ECO:0000259" key="1">
    <source>
        <dbReference type="Pfam" id="PF00496"/>
    </source>
</evidence>
<dbReference type="GO" id="GO:0042597">
    <property type="term" value="C:periplasmic space"/>
    <property type="evidence" value="ECO:0007669"/>
    <property type="project" value="UniProtKB-ARBA"/>
</dbReference>
<dbReference type="AlphaFoldDB" id="A0A8J3WXI9"/>
<organism evidence="2 3">
    <name type="scientific">Planobispora takensis</name>
    <dbReference type="NCBI Taxonomy" id="1367882"/>
    <lineage>
        <taxon>Bacteria</taxon>
        <taxon>Bacillati</taxon>
        <taxon>Actinomycetota</taxon>
        <taxon>Actinomycetes</taxon>
        <taxon>Streptosporangiales</taxon>
        <taxon>Streptosporangiaceae</taxon>
        <taxon>Planobispora</taxon>
    </lineage>
</organism>
<keyword evidence="3" id="KW-1185">Reference proteome</keyword>
<feature type="domain" description="Solute-binding protein family 5" evidence="1">
    <location>
        <begin position="98"/>
        <end position="439"/>
    </location>
</feature>
<dbReference type="GO" id="GO:1904680">
    <property type="term" value="F:peptide transmembrane transporter activity"/>
    <property type="evidence" value="ECO:0007669"/>
    <property type="project" value="TreeGrafter"/>
</dbReference>
<sequence length="529" mass="56590">MYAPDIPPAEPVFRPLIGSSDMRKYASTVTAALVLALSGCAGAQGGPESGTSGAPTTLNIATLTKTTSMDPATAVGSGLPFFQPVYDTLIKREPDGSYSPMLATEWAYDDSNTELALTLRGGVTFQDGTAFDAAAVKANLDRFKKAGGPDAANLAGLKSVEVVDATHVKLTLERPDPGLLFYLSDSAGLMASPAAFAKADELKTKPNGTGPYRLDGAKTVIGTKWVYTRRSDYWGAKLPYDTITMSVFDNETAIVNGIKTGQIDTAVLQDVGQQAGIKSDPGVTVADYPFDFQGLLLFDRGGKVTPALREAKVRQALNHALDRETMLSAIRQGRGEITAQVFGPSSTGYVKELDGRYPYDPAKAKALLQEAGYGDGFTMHLPRITAIVNDALAASMQTDLGKVGVKLVWDQADTSVMKKIFIDREYSGMVMNIGQSSNDWIVVRTLVLPGTFNMFGTTDETVGKLVAEIQGKSAEAAKADFQELNTHLVEEGWFVPFFRMTNLLVSDKDVKAVPQAGMAVPSIYNYAPA</sequence>
<proteinExistence type="predicted"/>
<dbReference type="GO" id="GO:0015833">
    <property type="term" value="P:peptide transport"/>
    <property type="evidence" value="ECO:0007669"/>
    <property type="project" value="TreeGrafter"/>
</dbReference>
<gene>
    <name evidence="2" type="ORF">Pta02_72980</name>
</gene>
<dbReference type="InterPro" id="IPR030678">
    <property type="entry name" value="Peptide/Ni-bd"/>
</dbReference>
<dbReference type="EMBL" id="BOOK01000065">
    <property type="protein sequence ID" value="GII05290.1"/>
    <property type="molecule type" value="Genomic_DNA"/>
</dbReference>
<accession>A0A8J3WXI9</accession>
<protein>
    <submittedName>
        <fullName evidence="2">Peptide ABC transporter substrate-binding protein</fullName>
    </submittedName>
</protein>
<dbReference type="InterPro" id="IPR000914">
    <property type="entry name" value="SBP_5_dom"/>
</dbReference>
<name>A0A8J3WXI9_9ACTN</name>
<dbReference type="SUPFAM" id="SSF53850">
    <property type="entry name" value="Periplasmic binding protein-like II"/>
    <property type="match status" value="1"/>
</dbReference>
<dbReference type="PIRSF" id="PIRSF002741">
    <property type="entry name" value="MppA"/>
    <property type="match status" value="1"/>
</dbReference>